<evidence type="ECO:0000313" key="1">
    <source>
        <dbReference type="Proteomes" id="UP000887580"/>
    </source>
</evidence>
<accession>A0AC35G3F6</accession>
<dbReference type="Proteomes" id="UP000887580">
    <property type="component" value="Unplaced"/>
</dbReference>
<sequence>MPNERNSQILNAREIPIKSVTVFTDRAEITRNFKVNIKQGLNEIQLEHVASSIVPNSISVDGKGNATILDIKFEQKPSNPTTDDLDKIKKLKEQLKEAQSKFEAEKELNGVLNSKLTALNNLLNKFTEKSDKKDDVAIFNEMTETSMENLFDFYEKKVLELNKRIKEVKERAQKFEEEIQRFQNEINQYTWNNKIKNIISIEIESEIGTEGEEDELTLIYQVYGANWSATYDLRVKSKQNQPQIILSYYANIQQQTGEEWKDVELSLSTAQPSLGNSLPKLGSTVVQFFKPQPVIQPAQLQMFRRGGGAEKAVSKCMAFGAALDESVPQMRQAITVAEENVLSTTFSIPQKKTITSDPSKHKVIITVETLTAFLKHECVPKKDTKVYLMATVINTSDYPLIPGSANVYIDNSLSTTLNLQGISPGEKFDCSLGVDKSVKVIYKPTHKFQSQSGVFTSISSSGNEQRIIVKNTKRTESINFTLHESIPKSSEEKIKVRILAPETIKNITKDSKESNAAVPTIGAIFDDLHNLVWTEIIQPEQEKEFIIKWAIDFPPHEKLEYVESWQQE</sequence>
<evidence type="ECO:0000313" key="2">
    <source>
        <dbReference type="WBParaSite" id="PS1159_v2.g23494.t1"/>
    </source>
</evidence>
<reference evidence="2" key="1">
    <citation type="submission" date="2022-11" db="UniProtKB">
        <authorList>
            <consortium name="WormBaseParasite"/>
        </authorList>
    </citation>
    <scope>IDENTIFICATION</scope>
</reference>
<name>A0AC35G3F6_9BILA</name>
<dbReference type="WBParaSite" id="PS1159_v2.g23494.t1">
    <property type="protein sequence ID" value="PS1159_v2.g23494.t1"/>
    <property type="gene ID" value="PS1159_v2.g23494"/>
</dbReference>
<organism evidence="1 2">
    <name type="scientific">Panagrolaimus sp. PS1159</name>
    <dbReference type="NCBI Taxonomy" id="55785"/>
    <lineage>
        <taxon>Eukaryota</taxon>
        <taxon>Metazoa</taxon>
        <taxon>Ecdysozoa</taxon>
        <taxon>Nematoda</taxon>
        <taxon>Chromadorea</taxon>
        <taxon>Rhabditida</taxon>
        <taxon>Tylenchina</taxon>
        <taxon>Panagrolaimomorpha</taxon>
        <taxon>Panagrolaimoidea</taxon>
        <taxon>Panagrolaimidae</taxon>
        <taxon>Panagrolaimus</taxon>
    </lineage>
</organism>
<proteinExistence type="predicted"/>
<protein>
    <submittedName>
        <fullName evidence="2">Mucoidy inhibitor A</fullName>
    </submittedName>
</protein>